<evidence type="ECO:0000313" key="2">
    <source>
        <dbReference type="EMBL" id="ACF44702.1"/>
    </source>
</evidence>
<evidence type="ECO:0000259" key="1">
    <source>
        <dbReference type="Pfam" id="PF01593"/>
    </source>
</evidence>
<dbReference type="HOGENOM" id="CLU_693879_0_0_10"/>
<dbReference type="STRING" id="324925.Ppha_2540"/>
<dbReference type="AlphaFoldDB" id="B4SFC3"/>
<dbReference type="InterPro" id="IPR050464">
    <property type="entry name" value="Zeta_carotene_desat/Oxidored"/>
</dbReference>
<dbReference type="EMBL" id="CP001110">
    <property type="protein sequence ID" value="ACF44702.1"/>
    <property type="molecule type" value="Genomic_DNA"/>
</dbReference>
<organism evidence="2 3">
    <name type="scientific">Pelodictyon phaeoclathratiforme (strain DSM 5477 / BU-1)</name>
    <dbReference type="NCBI Taxonomy" id="324925"/>
    <lineage>
        <taxon>Bacteria</taxon>
        <taxon>Pseudomonadati</taxon>
        <taxon>Chlorobiota</taxon>
        <taxon>Chlorobiia</taxon>
        <taxon>Chlorobiales</taxon>
        <taxon>Chlorobiaceae</taxon>
        <taxon>Chlorobium/Pelodictyon group</taxon>
        <taxon>Pelodictyon</taxon>
    </lineage>
</organism>
<reference evidence="2 3" key="1">
    <citation type="submission" date="2008-06" db="EMBL/GenBank/DDBJ databases">
        <title>Complete sequence of Pelodictyon phaeoclathratiforme BU-1.</title>
        <authorList>
            <consortium name="US DOE Joint Genome Institute"/>
            <person name="Lucas S."/>
            <person name="Copeland A."/>
            <person name="Lapidus A."/>
            <person name="Glavina del Rio T."/>
            <person name="Dalin E."/>
            <person name="Tice H."/>
            <person name="Bruce D."/>
            <person name="Goodwin L."/>
            <person name="Pitluck S."/>
            <person name="Schmutz J."/>
            <person name="Larimer F."/>
            <person name="Land M."/>
            <person name="Hauser L."/>
            <person name="Kyrpides N."/>
            <person name="Mikhailova N."/>
            <person name="Liu Z."/>
            <person name="Li T."/>
            <person name="Zhao F."/>
            <person name="Overmann J."/>
            <person name="Bryant D.A."/>
            <person name="Richardson P."/>
        </authorList>
    </citation>
    <scope>NUCLEOTIDE SEQUENCE [LARGE SCALE GENOMIC DNA]</scope>
    <source>
        <strain evidence="3">DSM 5477 / BU-1</strain>
    </source>
</reference>
<dbReference type="PANTHER" id="PTHR42923">
    <property type="entry name" value="PROTOPORPHYRINOGEN OXIDASE"/>
    <property type="match status" value="1"/>
</dbReference>
<dbReference type="Gene3D" id="3.90.660.20">
    <property type="entry name" value="Protoporphyrinogen oxidase, mitochondrial, domain 2"/>
    <property type="match status" value="1"/>
</dbReference>
<protein>
    <submittedName>
        <fullName evidence="2">FAD dependent oxidoreductase</fullName>
    </submittedName>
</protein>
<evidence type="ECO:0000313" key="3">
    <source>
        <dbReference type="Proteomes" id="UP000002724"/>
    </source>
</evidence>
<feature type="domain" description="Amine oxidase" evidence="1">
    <location>
        <begin position="13"/>
        <end position="274"/>
    </location>
</feature>
<dbReference type="eggNOG" id="COG1232">
    <property type="taxonomic scope" value="Bacteria"/>
</dbReference>
<name>B4SFC3_PELPB</name>
<dbReference type="InterPro" id="IPR002937">
    <property type="entry name" value="Amino_oxidase"/>
</dbReference>
<keyword evidence="3" id="KW-1185">Reference proteome</keyword>
<dbReference type="KEGG" id="pph:Ppha_2540"/>
<dbReference type="RefSeq" id="WP_012509176.1">
    <property type="nucleotide sequence ID" value="NC_011060.1"/>
</dbReference>
<dbReference type="InterPro" id="IPR036188">
    <property type="entry name" value="FAD/NAD-bd_sf"/>
</dbReference>
<dbReference type="Proteomes" id="UP000002724">
    <property type="component" value="Chromosome"/>
</dbReference>
<dbReference type="Pfam" id="PF01593">
    <property type="entry name" value="Amino_oxidase"/>
    <property type="match status" value="1"/>
</dbReference>
<dbReference type="SUPFAM" id="SSF51905">
    <property type="entry name" value="FAD/NAD(P)-binding domain"/>
    <property type="match status" value="1"/>
</dbReference>
<accession>B4SFC3</accession>
<gene>
    <name evidence="2" type="ordered locus">Ppha_2540</name>
</gene>
<dbReference type="Gene3D" id="3.50.50.60">
    <property type="entry name" value="FAD/NAD(P)-binding domain"/>
    <property type="match status" value="2"/>
</dbReference>
<proteinExistence type="predicted"/>
<dbReference type="GO" id="GO:0016491">
    <property type="term" value="F:oxidoreductase activity"/>
    <property type="evidence" value="ECO:0007669"/>
    <property type="project" value="InterPro"/>
</dbReference>
<sequence length="397" mass="43732">MMQNDVVVIGGGISGLSLAYYCVQAGMKTTLLEKNDTIGGSFASPQYNAHGKNFWMELGAHTCYSSYQNLLDIVEGCGLKDSIIPRAKVPFTLFVNGKIKSIVSQLHILELLVSVPNLFKLKKTGLSVSSYYSKIVGERNYREVISHFFNAVPSQKTDDFPADMMFKSREKRKDMLKNYTFTNGLQSVARAISAKSGLNVFTSQDVNSVVYKDGLYEIRSAGGGEYSAKTLVFATPSSVTSKLLKGIQPDIANHLGQLKAADVDSVGVIVRKENVKLKPVAALIAPNDVFFSVVSRDTVPDDNYRGFVFHFKPGLDEKTKRSRITEVLGIGFSKIEHTESKQNTVPTLRLGHHEWLEKTDALLKGNKSLLLTGNYFGGMAIEDCVSRSKSEFARLKG</sequence>
<dbReference type="PANTHER" id="PTHR42923:SF3">
    <property type="entry name" value="PROTOPORPHYRINOGEN OXIDASE"/>
    <property type="match status" value="1"/>
</dbReference>